<evidence type="ECO:0000313" key="3">
    <source>
        <dbReference type="Proteomes" id="UP001153365"/>
    </source>
</evidence>
<keyword evidence="3" id="KW-1185">Reference proteome</keyword>
<proteinExistence type="predicted"/>
<reference evidence="2" key="1">
    <citation type="submission" date="2022-06" db="EMBL/GenBank/DDBJ databases">
        <authorList>
            <consortium name="SYNGENTA / RWTH Aachen University"/>
        </authorList>
    </citation>
    <scope>NUCLEOTIDE SEQUENCE</scope>
</reference>
<dbReference type="AlphaFoldDB" id="A0AAV0BGV6"/>
<gene>
    <name evidence="2" type="ORF">PPACK8108_LOCUS20132</name>
</gene>
<name>A0AAV0BGV6_PHAPC</name>
<evidence type="ECO:0000256" key="1">
    <source>
        <dbReference type="SAM" id="MobiDB-lite"/>
    </source>
</evidence>
<dbReference type="EMBL" id="CALTRL010005730">
    <property type="protein sequence ID" value="CAH7685577.1"/>
    <property type="molecule type" value="Genomic_DNA"/>
</dbReference>
<accession>A0AAV0BGV6</accession>
<feature type="region of interest" description="Disordered" evidence="1">
    <location>
        <begin position="269"/>
        <end position="296"/>
    </location>
</feature>
<feature type="region of interest" description="Disordered" evidence="1">
    <location>
        <begin position="192"/>
        <end position="234"/>
    </location>
</feature>
<sequence length="313" mass="34998">MEFFPINTIINWKQEGSEGQAARAVACPLMSGQSVSAVSLPSCDLLRSQTLNFFWNCNTLQNHFHQELNSDGYLNDDDNDEELVLNKGQDLVEDGYRDEAECQSSQEEATDGNDDVEFCEAKPMPWPDLLLASSSLCSQSKRYVAFALPHKMDVLPTFEALCSNNPLNLPSLEPSRCSQQQWQSWFITEHNEKQQGDNSNEDEEEEEEEHNDAKDNPLERNQKAISGLNGNDNTIINPPAGTFKNLDEFVDKIVHVLIAINMIQAHSKCQDIPSTSGSSTRPKRKGKASSSSIDNVSTKTLQLVYKEIGLEQP</sequence>
<comment type="caution">
    <text evidence="2">The sequence shown here is derived from an EMBL/GenBank/DDBJ whole genome shotgun (WGS) entry which is preliminary data.</text>
</comment>
<evidence type="ECO:0000313" key="2">
    <source>
        <dbReference type="EMBL" id="CAH7685577.1"/>
    </source>
</evidence>
<feature type="compositionally biased region" description="Acidic residues" evidence="1">
    <location>
        <begin position="199"/>
        <end position="210"/>
    </location>
</feature>
<organism evidence="2 3">
    <name type="scientific">Phakopsora pachyrhizi</name>
    <name type="common">Asian soybean rust disease fungus</name>
    <dbReference type="NCBI Taxonomy" id="170000"/>
    <lineage>
        <taxon>Eukaryota</taxon>
        <taxon>Fungi</taxon>
        <taxon>Dikarya</taxon>
        <taxon>Basidiomycota</taxon>
        <taxon>Pucciniomycotina</taxon>
        <taxon>Pucciniomycetes</taxon>
        <taxon>Pucciniales</taxon>
        <taxon>Phakopsoraceae</taxon>
        <taxon>Phakopsora</taxon>
    </lineage>
</organism>
<protein>
    <submittedName>
        <fullName evidence="2">Uncharacterized protein</fullName>
    </submittedName>
</protein>
<feature type="compositionally biased region" description="Basic and acidic residues" evidence="1">
    <location>
        <begin position="211"/>
        <end position="222"/>
    </location>
</feature>
<dbReference type="Proteomes" id="UP001153365">
    <property type="component" value="Unassembled WGS sequence"/>
</dbReference>